<keyword evidence="3" id="KW-1185">Reference proteome</keyword>
<feature type="region of interest" description="Disordered" evidence="1">
    <location>
        <begin position="1"/>
        <end position="22"/>
    </location>
</feature>
<evidence type="ECO:0000313" key="3">
    <source>
        <dbReference type="Proteomes" id="UP000701801"/>
    </source>
</evidence>
<sequence>MRTHHPSNHTAPLAIRAGPLQPVNNTPYSATIPRASSVSTNSQMISALAGPSSSISVQPETPSNIPSRLVFNAAHDIIYVRSLVELGGSLRSKILLAVDLETFSLQAMQFLLDIRPRGIIVITPAKDDAKMEVERCFAELAEEKILVPFVLVCTLSEPLNCDLALAGSGIRLKIDG</sequence>
<accession>A0A9N9LL71</accession>
<dbReference type="AlphaFoldDB" id="A0A9N9LL71"/>
<comment type="caution">
    <text evidence="2">The sequence shown here is derived from an EMBL/GenBank/DDBJ whole genome shotgun (WGS) entry which is preliminary data.</text>
</comment>
<evidence type="ECO:0000256" key="1">
    <source>
        <dbReference type="SAM" id="MobiDB-lite"/>
    </source>
</evidence>
<organism evidence="2 3">
    <name type="scientific">Hymenoscyphus albidus</name>
    <dbReference type="NCBI Taxonomy" id="595503"/>
    <lineage>
        <taxon>Eukaryota</taxon>
        <taxon>Fungi</taxon>
        <taxon>Dikarya</taxon>
        <taxon>Ascomycota</taxon>
        <taxon>Pezizomycotina</taxon>
        <taxon>Leotiomycetes</taxon>
        <taxon>Helotiales</taxon>
        <taxon>Helotiaceae</taxon>
        <taxon>Hymenoscyphus</taxon>
    </lineage>
</organism>
<evidence type="ECO:0000313" key="2">
    <source>
        <dbReference type="EMBL" id="CAG8976163.1"/>
    </source>
</evidence>
<protein>
    <submittedName>
        <fullName evidence="2">Uncharacterized protein</fullName>
    </submittedName>
</protein>
<proteinExistence type="predicted"/>
<name>A0A9N9LL71_9HELO</name>
<dbReference type="Proteomes" id="UP000701801">
    <property type="component" value="Unassembled WGS sequence"/>
</dbReference>
<reference evidence="2" key="1">
    <citation type="submission" date="2021-07" db="EMBL/GenBank/DDBJ databases">
        <authorList>
            <person name="Durling M."/>
        </authorList>
    </citation>
    <scope>NUCLEOTIDE SEQUENCE</scope>
</reference>
<gene>
    <name evidence="2" type="ORF">HYALB_00010033</name>
</gene>
<dbReference type="EMBL" id="CAJVRM010000163">
    <property type="protein sequence ID" value="CAG8976163.1"/>
    <property type="molecule type" value="Genomic_DNA"/>
</dbReference>